<comment type="caution">
    <text evidence="1">The sequence shown here is derived from an EMBL/GenBank/DDBJ whole genome shotgun (WGS) entry which is preliminary data.</text>
</comment>
<protein>
    <submittedName>
        <fullName evidence="1">Uncharacterized protein</fullName>
    </submittedName>
</protein>
<name>A0A0V1B3C3_TRISP</name>
<dbReference type="AlphaFoldDB" id="A0A0V1B3C3"/>
<reference evidence="1 2" key="1">
    <citation type="submission" date="2015-01" db="EMBL/GenBank/DDBJ databases">
        <title>Evolution of Trichinella species and genotypes.</title>
        <authorList>
            <person name="Korhonen P.K."/>
            <person name="Edoardo P."/>
            <person name="Giuseppe L.R."/>
            <person name="Gasser R.B."/>
        </authorList>
    </citation>
    <scope>NUCLEOTIDE SEQUENCE [LARGE SCALE GENOMIC DNA]</scope>
    <source>
        <strain evidence="1">ISS3</strain>
    </source>
</reference>
<evidence type="ECO:0000313" key="2">
    <source>
        <dbReference type="Proteomes" id="UP000054776"/>
    </source>
</evidence>
<dbReference type="EMBL" id="JYDH01000118">
    <property type="protein sequence ID" value="KRY31450.1"/>
    <property type="molecule type" value="Genomic_DNA"/>
</dbReference>
<organism evidence="1 2">
    <name type="scientific">Trichinella spiralis</name>
    <name type="common">Trichina worm</name>
    <dbReference type="NCBI Taxonomy" id="6334"/>
    <lineage>
        <taxon>Eukaryota</taxon>
        <taxon>Metazoa</taxon>
        <taxon>Ecdysozoa</taxon>
        <taxon>Nematoda</taxon>
        <taxon>Enoplea</taxon>
        <taxon>Dorylaimia</taxon>
        <taxon>Trichinellida</taxon>
        <taxon>Trichinellidae</taxon>
        <taxon>Trichinella</taxon>
    </lineage>
</organism>
<proteinExistence type="predicted"/>
<evidence type="ECO:0000313" key="1">
    <source>
        <dbReference type="EMBL" id="KRY31450.1"/>
    </source>
</evidence>
<sequence length="72" mass="8153">MQRVDRQTMVEVVLVRLLTTARHVMDSVTVFDDKGQLFRIVIPNVNDTTSPRATVLLHLNPTKLEACFSEDA</sequence>
<dbReference type="InParanoid" id="A0A0V1B3C3"/>
<dbReference type="Proteomes" id="UP000054776">
    <property type="component" value="Unassembled WGS sequence"/>
</dbReference>
<keyword evidence="2" id="KW-1185">Reference proteome</keyword>
<accession>A0A0V1B3C3</accession>
<gene>
    <name evidence="1" type="ORF">T01_6649</name>
</gene>